<dbReference type="STRING" id="1913578.LPB140_01590"/>
<dbReference type="AlphaFoldDB" id="A0A1L3J9D5"/>
<dbReference type="Pfam" id="PF03981">
    <property type="entry name" value="Ubiq_cyt_C_chap"/>
    <property type="match status" value="1"/>
</dbReference>
<dbReference type="KEGG" id="sphl:LPB140_01590"/>
<gene>
    <name evidence="3" type="ORF">LPB140_01590</name>
</gene>
<accession>A0A1L3J9D5</accession>
<comment type="similarity">
    <text evidence="1">Belongs to the UPF0174 family.</text>
</comment>
<protein>
    <recommendedName>
        <fullName evidence="2">Ubiquinol-cytochrome c chaperone domain-containing protein</fullName>
    </recommendedName>
</protein>
<name>A0A1L3J9D5_9SPHN</name>
<feature type="domain" description="Ubiquinol-cytochrome c chaperone" evidence="2">
    <location>
        <begin position="40"/>
        <end position="173"/>
    </location>
</feature>
<evidence type="ECO:0000259" key="2">
    <source>
        <dbReference type="Pfam" id="PF03981"/>
    </source>
</evidence>
<evidence type="ECO:0000313" key="4">
    <source>
        <dbReference type="Proteomes" id="UP000242561"/>
    </source>
</evidence>
<organism evidence="3 4">
    <name type="scientific">Sphingorhabdus lutea</name>
    <dbReference type="NCBI Taxonomy" id="1913578"/>
    <lineage>
        <taxon>Bacteria</taxon>
        <taxon>Pseudomonadati</taxon>
        <taxon>Pseudomonadota</taxon>
        <taxon>Alphaproteobacteria</taxon>
        <taxon>Sphingomonadales</taxon>
        <taxon>Sphingomonadaceae</taxon>
        <taxon>Sphingorhabdus</taxon>
    </lineage>
</organism>
<evidence type="ECO:0000256" key="1">
    <source>
        <dbReference type="ARBA" id="ARBA00006436"/>
    </source>
</evidence>
<dbReference type="EMBL" id="CP018154">
    <property type="protein sequence ID" value="APG61737.1"/>
    <property type="molecule type" value="Genomic_DNA"/>
</dbReference>
<dbReference type="RefSeq" id="WP_072558383.1">
    <property type="nucleotide sequence ID" value="NZ_CP018154.1"/>
</dbReference>
<dbReference type="InterPro" id="IPR021150">
    <property type="entry name" value="Ubiq_cyt_c_chap"/>
</dbReference>
<sequence>MNLFKKLFSPRVNENQMMIPYYRNIINAARNADFYSIGEIPDELDHRFDIITIIMALATLRLEEDGDKDQEMVYLTEIFIEDMDGQLRELGIGDMVVGKHIGRMMSALGGRLTIFRAALNENPPEPMLSEALKRNLYEGIEPSDQAIKWMVHQIIAMSARLKQINSADLIAGDDSWIKAA</sequence>
<dbReference type="OrthoDB" id="7158889at2"/>
<proteinExistence type="inferred from homology"/>
<keyword evidence="4" id="KW-1185">Reference proteome</keyword>
<dbReference type="Proteomes" id="UP000242561">
    <property type="component" value="Chromosome"/>
</dbReference>
<reference evidence="3 4" key="1">
    <citation type="submission" date="2016-11" db="EMBL/GenBank/DDBJ databases">
        <title>Sphingorhabdus sp. LPB0140, isolated from marine environment.</title>
        <authorList>
            <person name="Kim E."/>
            <person name="Yi H."/>
        </authorList>
    </citation>
    <scope>NUCLEOTIDE SEQUENCE [LARGE SCALE GENOMIC DNA]</scope>
    <source>
        <strain evidence="3 4">LPB0140</strain>
    </source>
</reference>
<evidence type="ECO:0000313" key="3">
    <source>
        <dbReference type="EMBL" id="APG61737.1"/>
    </source>
</evidence>